<feature type="compositionally biased region" description="Low complexity" evidence="1">
    <location>
        <begin position="129"/>
        <end position="181"/>
    </location>
</feature>
<evidence type="ECO:0008006" key="6">
    <source>
        <dbReference type="Google" id="ProtNLM"/>
    </source>
</evidence>
<protein>
    <recommendedName>
        <fullName evidence="6">Gram-positive cocci surface proteins LPxTG domain-containing protein</fullName>
    </recommendedName>
</protein>
<evidence type="ECO:0000256" key="1">
    <source>
        <dbReference type="SAM" id="MobiDB-lite"/>
    </source>
</evidence>
<feature type="chain" id="PRO_5032983120" description="Gram-positive cocci surface proteins LPxTG domain-containing protein" evidence="3">
    <location>
        <begin position="21"/>
        <end position="215"/>
    </location>
</feature>
<name>A0A810L1P6_9ACTN</name>
<sequence>MVLAASLIGAGLGAPGAALAAPGDNGDVKIHNSGTPVEDPSDEPKVCVFYLDAFGFDGLQEVSWHINQQPPTGTAQVKAGTITLDANGNGHTADMTLPNGHYKLFWTWEGQHGAAKHKVFWVECASPSPSVSPSDSVSPSTPVSPSNSVSPSTPVSPSGSASPTSAAPVSPQPSGSGSAGPTLPVTGTPLGVLAAIAGALVAGGIALRIRMRRHR</sequence>
<feature type="transmembrane region" description="Helical" evidence="2">
    <location>
        <begin position="190"/>
        <end position="209"/>
    </location>
</feature>
<dbReference type="AlphaFoldDB" id="A0A810L1P6"/>
<evidence type="ECO:0000256" key="2">
    <source>
        <dbReference type="SAM" id="Phobius"/>
    </source>
</evidence>
<evidence type="ECO:0000256" key="3">
    <source>
        <dbReference type="SAM" id="SignalP"/>
    </source>
</evidence>
<proteinExistence type="predicted"/>
<organism evidence="4 5">
    <name type="scientific">Actinocatenispora sera</name>
    <dbReference type="NCBI Taxonomy" id="390989"/>
    <lineage>
        <taxon>Bacteria</taxon>
        <taxon>Bacillati</taxon>
        <taxon>Actinomycetota</taxon>
        <taxon>Actinomycetes</taxon>
        <taxon>Micromonosporales</taxon>
        <taxon>Micromonosporaceae</taxon>
        <taxon>Actinocatenispora</taxon>
    </lineage>
</organism>
<reference evidence="4" key="1">
    <citation type="submission" date="2020-08" db="EMBL/GenBank/DDBJ databases">
        <title>Whole genome shotgun sequence of Actinocatenispora sera NBRC 101916.</title>
        <authorList>
            <person name="Komaki H."/>
            <person name="Tamura T."/>
        </authorList>
    </citation>
    <scope>NUCLEOTIDE SEQUENCE</scope>
    <source>
        <strain evidence="4">NBRC 101916</strain>
    </source>
</reference>
<keyword evidence="2" id="KW-0812">Transmembrane</keyword>
<evidence type="ECO:0000313" key="4">
    <source>
        <dbReference type="EMBL" id="BCJ28341.1"/>
    </source>
</evidence>
<feature type="region of interest" description="Disordered" evidence="1">
    <location>
        <begin position="129"/>
        <end position="182"/>
    </location>
</feature>
<keyword evidence="3" id="KW-0732">Signal</keyword>
<dbReference type="EMBL" id="AP023354">
    <property type="protein sequence ID" value="BCJ28341.1"/>
    <property type="molecule type" value="Genomic_DNA"/>
</dbReference>
<evidence type="ECO:0000313" key="5">
    <source>
        <dbReference type="Proteomes" id="UP000680750"/>
    </source>
</evidence>
<keyword evidence="2" id="KW-1133">Transmembrane helix</keyword>
<feature type="signal peptide" evidence="3">
    <location>
        <begin position="1"/>
        <end position="20"/>
    </location>
</feature>
<accession>A0A810L1P6</accession>
<keyword evidence="2" id="KW-0472">Membrane</keyword>
<gene>
    <name evidence="4" type="ORF">Asera_24490</name>
</gene>
<dbReference type="KEGG" id="aser:Asera_24490"/>
<dbReference type="Proteomes" id="UP000680750">
    <property type="component" value="Chromosome"/>
</dbReference>
<keyword evidence="5" id="KW-1185">Reference proteome</keyword>